<sequence length="288" mass="31345">MDGGDASDQLNVSASPVDQTQKGKMEAEATSSTAPARLRRPRVPATDEDQVRVKRRALEVVLENCKRAMELLENAAPDCDPNDEGEAREAAVAAGEVEGSPPRSQSAADPDANAYAYADDDELCALLKLKVESPDFLEKLGSIQTSVCNNVHADDDSSWDVITAADLREDRPVDEGNDSDQDDYVLVRQEDIVDGIASFMAAYLLALKQTKDFILQELTPNQLQDALCKTFSGKKKKSKLQKAWDGSKVIYNVASWGATAIGIYQNPAIIRAASVAFWSSCRVISKLF</sequence>
<dbReference type="EMBL" id="HG996466">
    <property type="protein sequence ID" value="CAG1859550.1"/>
    <property type="molecule type" value="Genomic_DNA"/>
</dbReference>
<proteinExistence type="predicted"/>
<evidence type="ECO:0000256" key="1">
    <source>
        <dbReference type="SAM" id="MobiDB-lite"/>
    </source>
</evidence>
<feature type="compositionally biased region" description="Low complexity" evidence="1">
    <location>
        <begin position="90"/>
        <end position="99"/>
    </location>
</feature>
<dbReference type="OMA" id="CENDLWD"/>
<feature type="region of interest" description="Disordered" evidence="1">
    <location>
        <begin position="1"/>
        <end position="50"/>
    </location>
</feature>
<reference evidence="2" key="1">
    <citation type="submission" date="2021-03" db="EMBL/GenBank/DDBJ databases">
        <authorList>
            <consortium name="Genoscope - CEA"/>
            <person name="William W."/>
        </authorList>
    </citation>
    <scope>NUCLEOTIDE SEQUENCE</scope>
    <source>
        <strain evidence="2">Doubled-haploid Pahang</strain>
    </source>
</reference>
<dbReference type="FunCoup" id="A0A804HU65">
    <property type="interactions" value="2940"/>
</dbReference>
<organism evidence="3 4">
    <name type="scientific">Musa acuminata subsp. malaccensis</name>
    <name type="common">Wild banana</name>
    <name type="synonym">Musa malaccensis</name>
    <dbReference type="NCBI Taxonomy" id="214687"/>
    <lineage>
        <taxon>Eukaryota</taxon>
        <taxon>Viridiplantae</taxon>
        <taxon>Streptophyta</taxon>
        <taxon>Embryophyta</taxon>
        <taxon>Tracheophyta</taxon>
        <taxon>Spermatophyta</taxon>
        <taxon>Magnoliopsida</taxon>
        <taxon>Liliopsida</taxon>
        <taxon>Zingiberales</taxon>
        <taxon>Musaceae</taxon>
        <taxon>Musa</taxon>
    </lineage>
</organism>
<reference evidence="3" key="2">
    <citation type="submission" date="2021-05" db="UniProtKB">
        <authorList>
            <consortium name="EnsemblPlants"/>
        </authorList>
    </citation>
    <scope>IDENTIFICATION</scope>
    <source>
        <strain evidence="3">subsp. malaccensis</strain>
    </source>
</reference>
<dbReference type="EnsemblPlants" id="Ma01_t14770.1">
    <property type="protein sequence ID" value="Ma01_p14770.1"/>
    <property type="gene ID" value="Ma01_g14770"/>
</dbReference>
<evidence type="ECO:0000313" key="2">
    <source>
        <dbReference type="EMBL" id="CAG1859550.1"/>
    </source>
</evidence>
<evidence type="ECO:0000313" key="3">
    <source>
        <dbReference type="EnsemblPlants" id="Ma01_p14770.1"/>
    </source>
</evidence>
<dbReference type="PANTHER" id="PTHR33874">
    <property type="entry name" value="RING FINGER PROTEIN"/>
    <property type="match status" value="1"/>
</dbReference>
<dbReference type="Gramene" id="Ma01_t14770.1">
    <property type="protein sequence ID" value="Ma01_p14770.1"/>
    <property type="gene ID" value="Ma01_g14770"/>
</dbReference>
<feature type="compositionally biased region" description="Polar residues" evidence="1">
    <location>
        <begin position="8"/>
        <end position="20"/>
    </location>
</feature>
<accession>A0A804HU65</accession>
<name>A0A804HU65_MUSAM</name>
<dbReference type="PANTHER" id="PTHR33874:SF1">
    <property type="entry name" value="RING FINGER PROTEIN"/>
    <property type="match status" value="1"/>
</dbReference>
<gene>
    <name evidence="2" type="ORF">GSMUA_298450.1</name>
</gene>
<dbReference type="AlphaFoldDB" id="A0A804HU65"/>
<dbReference type="InParanoid" id="A0A804HU65"/>
<keyword evidence="4" id="KW-1185">Reference proteome</keyword>
<dbReference type="Proteomes" id="UP000012960">
    <property type="component" value="Unplaced"/>
</dbReference>
<protein>
    <submittedName>
        <fullName evidence="2">(wild Malaysian banana) hypothetical protein</fullName>
    </submittedName>
</protein>
<dbReference type="OrthoDB" id="2014733at2759"/>
<evidence type="ECO:0000313" key="4">
    <source>
        <dbReference type="Proteomes" id="UP000012960"/>
    </source>
</evidence>
<feature type="region of interest" description="Disordered" evidence="1">
    <location>
        <begin position="75"/>
        <end position="110"/>
    </location>
</feature>